<feature type="region of interest" description="Disordered" evidence="1">
    <location>
        <begin position="1"/>
        <end position="26"/>
    </location>
</feature>
<evidence type="ECO:0000313" key="3">
    <source>
        <dbReference type="Proteomes" id="UP000271098"/>
    </source>
</evidence>
<feature type="region of interest" description="Disordered" evidence="1">
    <location>
        <begin position="167"/>
        <end position="218"/>
    </location>
</feature>
<evidence type="ECO:0000256" key="1">
    <source>
        <dbReference type="SAM" id="MobiDB-lite"/>
    </source>
</evidence>
<protein>
    <submittedName>
        <fullName evidence="4">SERRATE_Ars2_N domain-containing protein</fullName>
    </submittedName>
</protein>
<sequence>MAKLSLPTEFGGSRKKSQRVHQAAPIDQTTVREKSPHFLNYWDYKEQNGDYLLYTSWYHNYTIELEAYEEELHKKYHPCGLLQEHQNVRKAFAELCSPEASSAFPYKTDEEWSDFYESYCIAFEKRLSKDFSRYQQKSKKLRRLEFGRKLKRIGFVYELKQQDMEEEVERVEEDEEMMEAEEEVGEKGKEHERQEYGNEDEQSSADDTCSGDNDASSKWPSNCKIEDIMYDIRIPKRYFDVRSRTLQLRSEEQAMQMLHSDSVVVCISYFL</sequence>
<reference evidence="4" key="1">
    <citation type="submission" date="2016-06" db="UniProtKB">
        <authorList>
            <consortium name="WormBaseParasite"/>
        </authorList>
    </citation>
    <scope>IDENTIFICATION</scope>
</reference>
<evidence type="ECO:0000313" key="2">
    <source>
        <dbReference type="EMBL" id="VDN33185.1"/>
    </source>
</evidence>
<dbReference type="AlphaFoldDB" id="A0A183EDT1"/>
<accession>A0A183EDT1</accession>
<feature type="compositionally biased region" description="Basic and acidic residues" evidence="1">
    <location>
        <begin position="185"/>
        <end position="196"/>
    </location>
</feature>
<name>A0A183EDT1_9BILA</name>
<dbReference type="WBParaSite" id="GPUH_0001914701-mRNA-1">
    <property type="protein sequence ID" value="GPUH_0001914701-mRNA-1"/>
    <property type="gene ID" value="GPUH_0001914701"/>
</dbReference>
<feature type="compositionally biased region" description="Acidic residues" evidence="1">
    <location>
        <begin position="167"/>
        <end position="184"/>
    </location>
</feature>
<feature type="compositionally biased region" description="Polar residues" evidence="1">
    <location>
        <begin position="205"/>
        <end position="218"/>
    </location>
</feature>
<evidence type="ECO:0000313" key="4">
    <source>
        <dbReference type="WBParaSite" id="GPUH_0001914701-mRNA-1"/>
    </source>
</evidence>
<keyword evidence="3" id="KW-1185">Reference proteome</keyword>
<dbReference type="EMBL" id="UYRT01087956">
    <property type="protein sequence ID" value="VDN33185.1"/>
    <property type="molecule type" value="Genomic_DNA"/>
</dbReference>
<proteinExistence type="predicted"/>
<gene>
    <name evidence="2" type="ORF">GPUH_LOCUS19121</name>
</gene>
<reference evidence="2 3" key="2">
    <citation type="submission" date="2018-11" db="EMBL/GenBank/DDBJ databases">
        <authorList>
            <consortium name="Pathogen Informatics"/>
        </authorList>
    </citation>
    <scope>NUCLEOTIDE SEQUENCE [LARGE SCALE GENOMIC DNA]</scope>
</reference>
<dbReference type="Proteomes" id="UP000271098">
    <property type="component" value="Unassembled WGS sequence"/>
</dbReference>
<organism evidence="4">
    <name type="scientific">Gongylonema pulchrum</name>
    <dbReference type="NCBI Taxonomy" id="637853"/>
    <lineage>
        <taxon>Eukaryota</taxon>
        <taxon>Metazoa</taxon>
        <taxon>Ecdysozoa</taxon>
        <taxon>Nematoda</taxon>
        <taxon>Chromadorea</taxon>
        <taxon>Rhabditida</taxon>
        <taxon>Spirurina</taxon>
        <taxon>Spiruromorpha</taxon>
        <taxon>Spiruroidea</taxon>
        <taxon>Gongylonematidae</taxon>
        <taxon>Gongylonema</taxon>
    </lineage>
</organism>